<protein>
    <submittedName>
        <fullName evidence="2">Uncharacterized protein</fullName>
    </submittedName>
</protein>
<feature type="compositionally biased region" description="Polar residues" evidence="1">
    <location>
        <begin position="121"/>
        <end position="132"/>
    </location>
</feature>
<feature type="compositionally biased region" description="Low complexity" evidence="1">
    <location>
        <begin position="28"/>
        <end position="43"/>
    </location>
</feature>
<feature type="compositionally biased region" description="Low complexity" evidence="1">
    <location>
        <begin position="74"/>
        <end position="86"/>
    </location>
</feature>
<feature type="compositionally biased region" description="Low complexity" evidence="1">
    <location>
        <begin position="110"/>
        <end position="120"/>
    </location>
</feature>
<feature type="region of interest" description="Disordered" evidence="1">
    <location>
        <begin position="1"/>
        <end position="269"/>
    </location>
</feature>
<accession>A0A0A0KAP9</accession>
<evidence type="ECO:0000313" key="2">
    <source>
        <dbReference type="EMBL" id="KGN46543.1"/>
    </source>
</evidence>
<evidence type="ECO:0000313" key="3">
    <source>
        <dbReference type="Proteomes" id="UP000029981"/>
    </source>
</evidence>
<dbReference type="eggNOG" id="ENOG502RZCS">
    <property type="taxonomic scope" value="Eukaryota"/>
</dbReference>
<keyword evidence="3" id="KW-1185">Reference proteome</keyword>
<organism evidence="2 3">
    <name type="scientific">Cucumis sativus</name>
    <name type="common">Cucumber</name>
    <dbReference type="NCBI Taxonomy" id="3659"/>
    <lineage>
        <taxon>Eukaryota</taxon>
        <taxon>Viridiplantae</taxon>
        <taxon>Streptophyta</taxon>
        <taxon>Embryophyta</taxon>
        <taxon>Tracheophyta</taxon>
        <taxon>Spermatophyta</taxon>
        <taxon>Magnoliopsida</taxon>
        <taxon>eudicotyledons</taxon>
        <taxon>Gunneridae</taxon>
        <taxon>Pentapetalae</taxon>
        <taxon>rosids</taxon>
        <taxon>fabids</taxon>
        <taxon>Cucurbitales</taxon>
        <taxon>Cucurbitaceae</taxon>
        <taxon>Benincaseae</taxon>
        <taxon>Cucumis</taxon>
    </lineage>
</organism>
<feature type="compositionally biased region" description="Polar residues" evidence="1">
    <location>
        <begin position="16"/>
        <end position="26"/>
    </location>
</feature>
<dbReference type="OrthoDB" id="1939627at2759"/>
<feature type="compositionally biased region" description="Basic and acidic residues" evidence="1">
    <location>
        <begin position="182"/>
        <end position="214"/>
    </location>
</feature>
<dbReference type="PANTHER" id="PTHR33472:SF1">
    <property type="entry name" value="EXTENSIN-RELATED"/>
    <property type="match status" value="1"/>
</dbReference>
<reference evidence="2 3" key="1">
    <citation type="journal article" date="2009" name="Nat. Genet.">
        <title>The genome of the cucumber, Cucumis sativus L.</title>
        <authorList>
            <person name="Huang S."/>
            <person name="Li R."/>
            <person name="Zhang Z."/>
            <person name="Li L."/>
            <person name="Gu X."/>
            <person name="Fan W."/>
            <person name="Lucas W.J."/>
            <person name="Wang X."/>
            <person name="Xie B."/>
            <person name="Ni P."/>
            <person name="Ren Y."/>
            <person name="Zhu H."/>
            <person name="Li J."/>
            <person name="Lin K."/>
            <person name="Jin W."/>
            <person name="Fei Z."/>
            <person name="Li G."/>
            <person name="Staub J."/>
            <person name="Kilian A."/>
            <person name="van der Vossen E.A."/>
            <person name="Wu Y."/>
            <person name="Guo J."/>
            <person name="He J."/>
            <person name="Jia Z."/>
            <person name="Ren Y."/>
            <person name="Tian G."/>
            <person name="Lu Y."/>
            <person name="Ruan J."/>
            <person name="Qian W."/>
            <person name="Wang M."/>
            <person name="Huang Q."/>
            <person name="Li B."/>
            <person name="Xuan Z."/>
            <person name="Cao J."/>
            <person name="Asan"/>
            <person name="Wu Z."/>
            <person name="Zhang J."/>
            <person name="Cai Q."/>
            <person name="Bai Y."/>
            <person name="Zhao B."/>
            <person name="Han Y."/>
            <person name="Li Y."/>
            <person name="Li X."/>
            <person name="Wang S."/>
            <person name="Shi Q."/>
            <person name="Liu S."/>
            <person name="Cho W.K."/>
            <person name="Kim J.Y."/>
            <person name="Xu Y."/>
            <person name="Heller-Uszynska K."/>
            <person name="Miao H."/>
            <person name="Cheng Z."/>
            <person name="Zhang S."/>
            <person name="Wu J."/>
            <person name="Yang Y."/>
            <person name="Kang H."/>
            <person name="Li M."/>
            <person name="Liang H."/>
            <person name="Ren X."/>
            <person name="Shi Z."/>
            <person name="Wen M."/>
            <person name="Jian M."/>
            <person name="Yang H."/>
            <person name="Zhang G."/>
            <person name="Yang Z."/>
            <person name="Chen R."/>
            <person name="Liu S."/>
            <person name="Li J."/>
            <person name="Ma L."/>
            <person name="Liu H."/>
            <person name="Zhou Y."/>
            <person name="Zhao J."/>
            <person name="Fang X."/>
            <person name="Li G."/>
            <person name="Fang L."/>
            <person name="Li Y."/>
            <person name="Liu D."/>
            <person name="Zheng H."/>
            <person name="Zhang Y."/>
            <person name="Qin N."/>
            <person name="Li Z."/>
            <person name="Yang G."/>
            <person name="Yang S."/>
            <person name="Bolund L."/>
            <person name="Kristiansen K."/>
            <person name="Zheng H."/>
            <person name="Li S."/>
            <person name="Zhang X."/>
            <person name="Yang H."/>
            <person name="Wang J."/>
            <person name="Sun R."/>
            <person name="Zhang B."/>
            <person name="Jiang S."/>
            <person name="Wang J."/>
            <person name="Du Y."/>
            <person name="Li S."/>
        </authorList>
    </citation>
    <scope>NUCLEOTIDE SEQUENCE [LARGE SCALE GENOMIC DNA]</scope>
    <source>
        <strain evidence="3">cv. 9930</strain>
    </source>
</reference>
<reference evidence="2 3" key="2">
    <citation type="journal article" date="2009" name="PLoS ONE">
        <title>An integrated genetic and cytogenetic map of the cucumber genome.</title>
        <authorList>
            <person name="Ren Y."/>
            <person name="Zhang Z."/>
            <person name="Liu J."/>
            <person name="Staub J.E."/>
            <person name="Han Y."/>
            <person name="Cheng Z."/>
            <person name="Li X."/>
            <person name="Lu J."/>
            <person name="Miao H."/>
            <person name="Kang H."/>
            <person name="Xie B."/>
            <person name="Gu X."/>
            <person name="Wang X."/>
            <person name="Du Y."/>
            <person name="Jin W."/>
            <person name="Huang S."/>
        </authorList>
    </citation>
    <scope>NUCLEOTIDE SEQUENCE [LARGE SCALE GENOMIC DNA]</scope>
    <source>
        <strain evidence="3">cv. 9930</strain>
    </source>
</reference>
<dbReference type="Proteomes" id="UP000029981">
    <property type="component" value="Chromosome 6"/>
</dbReference>
<reference evidence="2 3" key="4">
    <citation type="journal article" date="2011" name="BMC Genomics">
        <title>RNA-Seq improves annotation of protein-coding genes in the cucumber genome.</title>
        <authorList>
            <person name="Li Z."/>
            <person name="Zhang Z."/>
            <person name="Yan P."/>
            <person name="Huang S."/>
            <person name="Fei Z."/>
            <person name="Lin K."/>
        </authorList>
    </citation>
    <scope>NUCLEOTIDE SEQUENCE [LARGE SCALE GENOMIC DNA]</scope>
    <source>
        <strain evidence="3">cv. 9930</strain>
    </source>
</reference>
<dbReference type="EMBL" id="CM002927">
    <property type="protein sequence ID" value="KGN46543.1"/>
    <property type="molecule type" value="Genomic_DNA"/>
</dbReference>
<feature type="compositionally biased region" description="Pro residues" evidence="1">
    <location>
        <begin position="166"/>
        <end position="176"/>
    </location>
</feature>
<dbReference type="PANTHER" id="PTHR33472">
    <property type="entry name" value="OS01G0106600 PROTEIN"/>
    <property type="match status" value="1"/>
</dbReference>
<dbReference type="Gramene" id="KGN46543">
    <property type="protein sequence ID" value="KGN46543"/>
    <property type="gene ID" value="Csa_6G107920"/>
</dbReference>
<sequence length="385" mass="41901">MASQLPRPWFRLGSMTRPTTAPNPEQSRPVPARVRPPIIRPAALTDPAEPTTPQRSKSPPPFSRPASLTPPVKSSPSPLRALPSPSTGQGGGTAMASPAVIPSSPKEKSSSVVGSPKGRSTSSVVGSPKTINSKQPSPFPSPSIPKSIPSVPTPYQSPKPKTFVSPPSPLVLPPPQLQSVAETKDETIPQEVERKTVVFQKVMDKPSQAEEHHLQNITNYRTHTSEFDKNGKQESNKGDDGDRDEKETSSKKKGATIGGNNNYKRTAFDHDNNTRVITMAGENKGAFMEINLSSEKNNSRHQQQQQIQDNNTVVSVKDSNKSINKTKGIKTRNVLPMRAFFNSNVQGINNSILMDSKFSHHDPGIHLVFSSLPTSPDDEDDQQHQ</sequence>
<reference evidence="2 3" key="3">
    <citation type="journal article" date="2010" name="BMC Genomics">
        <title>Transcriptome sequencing and comparative analysis of cucumber flowers with different sex types.</title>
        <authorList>
            <person name="Guo S."/>
            <person name="Zheng Y."/>
            <person name="Joung J.G."/>
            <person name="Liu S."/>
            <person name="Zhang Z."/>
            <person name="Crasta O.R."/>
            <person name="Sobral B.W."/>
            <person name="Xu Y."/>
            <person name="Huang S."/>
            <person name="Fei Z."/>
        </authorList>
    </citation>
    <scope>NUCLEOTIDE SEQUENCE [LARGE SCALE GENOMIC DNA]</scope>
    <source>
        <strain evidence="3">cv. 9930</strain>
    </source>
</reference>
<dbReference type="AlphaFoldDB" id="A0A0A0KAP9"/>
<name>A0A0A0KAP9_CUCSA</name>
<dbReference type="KEGG" id="csv:101216647"/>
<proteinExistence type="predicted"/>
<gene>
    <name evidence="2" type="ORF">Csa_6G107920</name>
</gene>
<feature type="compositionally biased region" description="Basic and acidic residues" evidence="1">
    <location>
        <begin position="223"/>
        <end position="250"/>
    </location>
</feature>
<evidence type="ECO:0000256" key="1">
    <source>
        <dbReference type="SAM" id="MobiDB-lite"/>
    </source>
</evidence>